<dbReference type="InterPro" id="IPR051843">
    <property type="entry name" value="CPA1_transporter"/>
</dbReference>
<evidence type="ECO:0000256" key="1">
    <source>
        <dbReference type="ARBA" id="ARBA00004141"/>
    </source>
</evidence>
<feature type="transmembrane region" description="Helical" evidence="7">
    <location>
        <begin position="199"/>
        <end position="222"/>
    </location>
</feature>
<evidence type="ECO:0000313" key="10">
    <source>
        <dbReference type="Proteomes" id="UP001595617"/>
    </source>
</evidence>
<feature type="transmembrane region" description="Helical" evidence="7">
    <location>
        <begin position="30"/>
        <end position="47"/>
    </location>
</feature>
<accession>A0ABV7ZZC6</accession>
<feature type="transmembrane region" description="Helical" evidence="7">
    <location>
        <begin position="115"/>
        <end position="140"/>
    </location>
</feature>
<evidence type="ECO:0000259" key="8">
    <source>
        <dbReference type="Pfam" id="PF00999"/>
    </source>
</evidence>
<dbReference type="Proteomes" id="UP001595617">
    <property type="component" value="Unassembled WGS sequence"/>
</dbReference>
<keyword evidence="4 7" id="KW-1133">Transmembrane helix</keyword>
<evidence type="ECO:0000256" key="6">
    <source>
        <dbReference type="ARBA" id="ARBA00023136"/>
    </source>
</evidence>
<organism evidence="9 10">
    <name type="scientific">Saccharospirillum mangrovi</name>
    <dbReference type="NCBI Taxonomy" id="2161747"/>
    <lineage>
        <taxon>Bacteria</taxon>
        <taxon>Pseudomonadati</taxon>
        <taxon>Pseudomonadota</taxon>
        <taxon>Gammaproteobacteria</taxon>
        <taxon>Oceanospirillales</taxon>
        <taxon>Saccharospirillaceae</taxon>
        <taxon>Saccharospirillum</taxon>
    </lineage>
</organism>
<evidence type="ECO:0000256" key="7">
    <source>
        <dbReference type="SAM" id="Phobius"/>
    </source>
</evidence>
<sequence>MNMEIGLFFAMVIGGGWSMARLAQYGRLPGILGMLVFGLLLSGIAKPSIPDLAWDLEPFIKSLALIIILLRAGLAIRRRVLARVGRTSLLLAIIPCTLEAMVLTPLLHWVFGLDWFIAALAAWMLAAVSPAVIVPTMLALQAEGRGQKNHLPTLIMSSASVDDVVAITLFSTLLVLAVGSDTSAEIASGLVSSLQGLAWVPVSVLGGILLGAVVGWVLALWLKKQYRHIRATDKTLLIVVTCLAMVALGDAMGLASLLAVMTIGFVVLERAEPIAQEVALKLAKFWIPAEILLFVYIGMQVDLTIAWQTGLLGLAVLAAGLLARTVGVYIATAFDPHLSWFERSFCAAAFVPKATVQAALGAIPLSAGLAGGSVILSLAVLAILVTAPLGLVLIRRLGAALD</sequence>
<dbReference type="RefSeq" id="WP_380697683.1">
    <property type="nucleotide sequence ID" value="NZ_JBHRYR010000004.1"/>
</dbReference>
<evidence type="ECO:0000256" key="5">
    <source>
        <dbReference type="ARBA" id="ARBA00023065"/>
    </source>
</evidence>
<name>A0ABV7ZZC6_9GAMM</name>
<feature type="transmembrane region" description="Helical" evidence="7">
    <location>
        <begin position="161"/>
        <end position="179"/>
    </location>
</feature>
<feature type="transmembrane region" description="Helical" evidence="7">
    <location>
        <begin position="88"/>
        <end position="109"/>
    </location>
</feature>
<dbReference type="InterPro" id="IPR038770">
    <property type="entry name" value="Na+/solute_symporter_sf"/>
</dbReference>
<keyword evidence="2" id="KW-0050">Antiport</keyword>
<comment type="caution">
    <text evidence="9">The sequence shown here is derived from an EMBL/GenBank/DDBJ whole genome shotgun (WGS) entry which is preliminary data.</text>
</comment>
<protein>
    <submittedName>
        <fullName evidence="9">Cation:proton antiporter</fullName>
    </submittedName>
</protein>
<feature type="transmembrane region" description="Helical" evidence="7">
    <location>
        <begin position="311"/>
        <end position="334"/>
    </location>
</feature>
<dbReference type="Pfam" id="PF00999">
    <property type="entry name" value="Na_H_Exchanger"/>
    <property type="match status" value="1"/>
</dbReference>
<feature type="transmembrane region" description="Helical" evidence="7">
    <location>
        <begin position="374"/>
        <end position="394"/>
    </location>
</feature>
<reference evidence="10" key="1">
    <citation type="journal article" date="2019" name="Int. J. Syst. Evol. Microbiol.">
        <title>The Global Catalogue of Microorganisms (GCM) 10K type strain sequencing project: providing services to taxonomists for standard genome sequencing and annotation.</title>
        <authorList>
            <consortium name="The Broad Institute Genomics Platform"/>
            <consortium name="The Broad Institute Genome Sequencing Center for Infectious Disease"/>
            <person name="Wu L."/>
            <person name="Ma J."/>
        </authorList>
    </citation>
    <scope>NUCLEOTIDE SEQUENCE [LARGE SCALE GENOMIC DNA]</scope>
    <source>
        <strain evidence="10">IBRC 10765</strain>
    </source>
</reference>
<feature type="domain" description="Cation/H+ exchanger transmembrane" evidence="8">
    <location>
        <begin position="23"/>
        <end position="390"/>
    </location>
</feature>
<evidence type="ECO:0000256" key="4">
    <source>
        <dbReference type="ARBA" id="ARBA00022989"/>
    </source>
</evidence>
<dbReference type="EMBL" id="JBHRYR010000004">
    <property type="protein sequence ID" value="MFC3853919.1"/>
    <property type="molecule type" value="Genomic_DNA"/>
</dbReference>
<evidence type="ECO:0000256" key="3">
    <source>
        <dbReference type="ARBA" id="ARBA00022692"/>
    </source>
</evidence>
<evidence type="ECO:0000313" key="9">
    <source>
        <dbReference type="EMBL" id="MFC3853919.1"/>
    </source>
</evidence>
<feature type="transmembrane region" description="Helical" evidence="7">
    <location>
        <begin position="234"/>
        <end position="267"/>
    </location>
</feature>
<dbReference type="InterPro" id="IPR006153">
    <property type="entry name" value="Cation/H_exchanger_TM"/>
</dbReference>
<dbReference type="Gene3D" id="1.20.1530.20">
    <property type="match status" value="1"/>
</dbReference>
<dbReference type="PANTHER" id="PTHR31102:SF1">
    <property type="entry name" value="CATION_H+ EXCHANGER DOMAIN-CONTAINING PROTEIN"/>
    <property type="match status" value="1"/>
</dbReference>
<keyword evidence="3 7" id="KW-0812">Transmembrane</keyword>
<keyword evidence="6 7" id="KW-0472">Membrane</keyword>
<proteinExistence type="predicted"/>
<keyword evidence="5" id="KW-0406">Ion transport</keyword>
<feature type="transmembrane region" description="Helical" evidence="7">
    <location>
        <begin position="59"/>
        <end position="76"/>
    </location>
</feature>
<dbReference type="PANTHER" id="PTHR31102">
    <property type="match status" value="1"/>
</dbReference>
<keyword evidence="2" id="KW-0813">Transport</keyword>
<evidence type="ECO:0000256" key="2">
    <source>
        <dbReference type="ARBA" id="ARBA00022449"/>
    </source>
</evidence>
<gene>
    <name evidence="9" type="ORF">ACFOOG_13825</name>
</gene>
<comment type="subcellular location">
    <subcellularLocation>
        <location evidence="1">Membrane</location>
        <topology evidence="1">Multi-pass membrane protein</topology>
    </subcellularLocation>
</comment>
<keyword evidence="10" id="KW-1185">Reference proteome</keyword>
<feature type="transmembrane region" description="Helical" evidence="7">
    <location>
        <begin position="279"/>
        <end position="299"/>
    </location>
</feature>